<keyword evidence="2" id="KW-0808">Transferase</keyword>
<sequence>MTDGARHTVTVPAGYRIGRWTVRAPLASGAFGSVYAARRTGPAEGLPDDAALKILPTGTRTPRQLRHLQDLARRELDVHRRLQRPRLIRMFETLTVDDPGRPALDGATVLVLERAEGSVEDLLRRSAPGPVPAAPALLAQVCEGLTQLHHAGWVHGDLKPANVLLMPPGTDGGGPDGVCVRLGDFNLAAEMDGTHAYAPAFATPDCTPPELLWSEVSAHGRQIRPTADIWAFGVLAHLLLTGVPPLPGGGPAARRDALLRYARGAEELRLSPQLPVEWREIVTDCLARDHTARAAHDAASLLRRVEKAAGAGPSPRLPRLRPRRVRPRVWVAAATALAALGGGGLYALRDVPPDPASYGADELRTDRGIPAAYRKPLVNAARSCENAEVTSALIAALLKTESNFDPDLSDPAKDEYGIARWTPSVLYYWLPPDRRPAGGERAMKPPFPPEVSIPAVGRYLCDISRSLSRDVKGDRRLAMAAAYRTSVQKVNRAGGVLPKEKPYTDEIARHLKEYTPGGAAGA</sequence>
<protein>
    <recommendedName>
        <fullName evidence="1">non-specific serine/threonine protein kinase</fullName>
        <ecNumber evidence="1">2.7.11.1</ecNumber>
    </recommendedName>
</protein>
<organism evidence="7 8">
    <name type="scientific">Streptomyces benahoarensis</name>
    <dbReference type="NCBI Taxonomy" id="2595054"/>
    <lineage>
        <taxon>Bacteria</taxon>
        <taxon>Bacillati</taxon>
        <taxon>Actinomycetota</taxon>
        <taxon>Actinomycetes</taxon>
        <taxon>Kitasatosporales</taxon>
        <taxon>Streptomycetaceae</taxon>
        <taxon>Streptomyces</taxon>
    </lineage>
</organism>
<evidence type="ECO:0000256" key="4">
    <source>
        <dbReference type="ARBA" id="ARBA00022777"/>
    </source>
</evidence>
<evidence type="ECO:0000313" key="7">
    <source>
        <dbReference type="EMBL" id="TSB40734.1"/>
    </source>
</evidence>
<dbReference type="GO" id="GO:0004674">
    <property type="term" value="F:protein serine/threonine kinase activity"/>
    <property type="evidence" value="ECO:0007669"/>
    <property type="project" value="UniProtKB-EC"/>
</dbReference>
<dbReference type="InterPro" id="IPR050660">
    <property type="entry name" value="NEK_Ser/Thr_kinase"/>
</dbReference>
<accession>A0A553ZGZ4</accession>
<name>A0A553ZGZ4_9ACTN</name>
<dbReference type="Gene3D" id="1.10.510.10">
    <property type="entry name" value="Transferase(Phosphotransferase) domain 1"/>
    <property type="match status" value="1"/>
</dbReference>
<dbReference type="SMART" id="SM00220">
    <property type="entry name" value="S_TKc"/>
    <property type="match status" value="1"/>
</dbReference>
<dbReference type="AlphaFoldDB" id="A0A553ZGZ4"/>
<keyword evidence="8" id="KW-1185">Reference proteome</keyword>
<proteinExistence type="predicted"/>
<evidence type="ECO:0000256" key="3">
    <source>
        <dbReference type="ARBA" id="ARBA00022741"/>
    </source>
</evidence>
<dbReference type="Pfam" id="PF00069">
    <property type="entry name" value="Pkinase"/>
    <property type="match status" value="1"/>
</dbReference>
<dbReference type="InterPro" id="IPR011009">
    <property type="entry name" value="Kinase-like_dom_sf"/>
</dbReference>
<dbReference type="PROSITE" id="PS50011">
    <property type="entry name" value="PROTEIN_KINASE_DOM"/>
    <property type="match status" value="1"/>
</dbReference>
<dbReference type="SUPFAM" id="SSF53955">
    <property type="entry name" value="Lysozyme-like"/>
    <property type="match status" value="1"/>
</dbReference>
<keyword evidence="4 7" id="KW-0418">Kinase</keyword>
<dbReference type="Gene3D" id="1.10.530.10">
    <property type="match status" value="1"/>
</dbReference>
<dbReference type="Proteomes" id="UP000320888">
    <property type="component" value="Unassembled WGS sequence"/>
</dbReference>
<evidence type="ECO:0000256" key="1">
    <source>
        <dbReference type="ARBA" id="ARBA00012513"/>
    </source>
</evidence>
<dbReference type="PANTHER" id="PTHR43671">
    <property type="entry name" value="SERINE/THREONINE-PROTEIN KINASE NEK"/>
    <property type="match status" value="1"/>
</dbReference>
<gene>
    <name evidence="7" type="ORF">FNZ23_13525</name>
</gene>
<evidence type="ECO:0000256" key="2">
    <source>
        <dbReference type="ARBA" id="ARBA00022679"/>
    </source>
</evidence>
<dbReference type="SUPFAM" id="SSF56112">
    <property type="entry name" value="Protein kinase-like (PK-like)"/>
    <property type="match status" value="1"/>
</dbReference>
<dbReference type="InterPro" id="IPR000719">
    <property type="entry name" value="Prot_kinase_dom"/>
</dbReference>
<keyword evidence="5" id="KW-0067">ATP-binding</keyword>
<dbReference type="RefSeq" id="WP_143942758.1">
    <property type="nucleotide sequence ID" value="NZ_VKLS01000136.1"/>
</dbReference>
<dbReference type="InterPro" id="IPR023346">
    <property type="entry name" value="Lysozyme-like_dom_sf"/>
</dbReference>
<feature type="domain" description="Protein kinase" evidence="6">
    <location>
        <begin position="20"/>
        <end position="317"/>
    </location>
</feature>
<dbReference type="EC" id="2.7.11.1" evidence="1"/>
<comment type="caution">
    <text evidence="7">The sequence shown here is derived from an EMBL/GenBank/DDBJ whole genome shotgun (WGS) entry which is preliminary data.</text>
</comment>
<evidence type="ECO:0000256" key="5">
    <source>
        <dbReference type="ARBA" id="ARBA00022840"/>
    </source>
</evidence>
<reference evidence="7 8" key="1">
    <citation type="submission" date="2019-07" db="EMBL/GenBank/DDBJ databases">
        <title>Draft genome for Streptomyces benahoarensis MZ03-48.</title>
        <authorList>
            <person name="Gonzalez-Pimentel J.L."/>
        </authorList>
    </citation>
    <scope>NUCLEOTIDE SEQUENCE [LARGE SCALE GENOMIC DNA]</scope>
    <source>
        <strain evidence="7 8">MZ03-48</strain>
    </source>
</reference>
<dbReference type="Gene3D" id="3.30.200.20">
    <property type="entry name" value="Phosphorylase Kinase, domain 1"/>
    <property type="match status" value="1"/>
</dbReference>
<evidence type="ECO:0000259" key="6">
    <source>
        <dbReference type="PROSITE" id="PS50011"/>
    </source>
</evidence>
<dbReference type="EMBL" id="VKLS01000136">
    <property type="protein sequence ID" value="TSB40734.1"/>
    <property type="molecule type" value="Genomic_DNA"/>
</dbReference>
<dbReference type="OrthoDB" id="9801841at2"/>
<evidence type="ECO:0000313" key="8">
    <source>
        <dbReference type="Proteomes" id="UP000320888"/>
    </source>
</evidence>
<dbReference type="GO" id="GO:0005524">
    <property type="term" value="F:ATP binding"/>
    <property type="evidence" value="ECO:0007669"/>
    <property type="project" value="UniProtKB-KW"/>
</dbReference>
<keyword evidence="3" id="KW-0547">Nucleotide-binding</keyword>
<dbReference type="PANTHER" id="PTHR43671:SF13">
    <property type="entry name" value="SERINE_THREONINE-PROTEIN KINASE NEK2"/>
    <property type="match status" value="1"/>
</dbReference>